<comment type="caution">
    <text evidence="2">The sequence shown here is derived from an EMBL/GenBank/DDBJ whole genome shotgun (WGS) entry which is preliminary data.</text>
</comment>
<accession>A0A0W0HP50</accession>
<dbReference type="Proteomes" id="UP000054197">
    <property type="component" value="Unassembled WGS sequence"/>
</dbReference>
<evidence type="ECO:0000313" key="3">
    <source>
        <dbReference type="Proteomes" id="UP000054197"/>
    </source>
</evidence>
<reference evidence="2 3" key="1">
    <citation type="submission" date="2015-09" db="EMBL/GenBank/DDBJ databases">
        <title>Genome sequence of ICMP 11288.</title>
        <authorList>
            <person name="Visnovsky S."/>
            <person name="Lu A."/>
            <person name="Panda P."/>
            <person name="Pitman A."/>
        </authorList>
    </citation>
    <scope>NUCLEOTIDE SEQUENCE [LARGE SCALE GENOMIC DNA]</scope>
    <source>
        <strain evidence="2 3">ICMP 11288</strain>
    </source>
</reference>
<proteinExistence type="predicted"/>
<gene>
    <name evidence="2" type="ORF">AO063_14510</name>
</gene>
<feature type="chain" id="PRO_5006903630" evidence="1">
    <location>
        <begin position="21"/>
        <end position="95"/>
    </location>
</feature>
<protein>
    <submittedName>
        <fullName evidence="2">Uncharacterized protein</fullName>
    </submittedName>
</protein>
<organism evidence="2 3">
    <name type="scientific">Pseudomonas fluorescens ICMP 11288</name>
    <dbReference type="NCBI Taxonomy" id="1198309"/>
    <lineage>
        <taxon>Bacteria</taxon>
        <taxon>Pseudomonadati</taxon>
        <taxon>Pseudomonadota</taxon>
        <taxon>Gammaproteobacteria</taxon>
        <taxon>Pseudomonadales</taxon>
        <taxon>Pseudomonadaceae</taxon>
        <taxon>Pseudomonas</taxon>
    </lineage>
</organism>
<feature type="signal peptide" evidence="1">
    <location>
        <begin position="1"/>
        <end position="20"/>
    </location>
</feature>
<dbReference type="EMBL" id="LKEF01000029">
    <property type="protein sequence ID" value="KTB62487.1"/>
    <property type="molecule type" value="Genomic_DNA"/>
</dbReference>
<evidence type="ECO:0000256" key="1">
    <source>
        <dbReference type="SAM" id="SignalP"/>
    </source>
</evidence>
<keyword evidence="1" id="KW-0732">Signal</keyword>
<dbReference type="AlphaFoldDB" id="A0A0W0HP50"/>
<evidence type="ECO:0000313" key="2">
    <source>
        <dbReference type="EMBL" id="KTB62487.1"/>
    </source>
</evidence>
<sequence length="95" mass="10259">MKRNLLAGLALMLAAGQASADICWIITDFKGASASASDGYELTKDGFSTSVFVLRISETHSVQVTGSASSYSEGKMVRIPTDTSERFCRMRACQR</sequence>
<name>A0A0W0HP50_PSEFL</name>